<dbReference type="SUPFAM" id="SSF53098">
    <property type="entry name" value="Ribonuclease H-like"/>
    <property type="match status" value="1"/>
</dbReference>
<comment type="caution">
    <text evidence="1">The sequence shown here is derived from an EMBL/GenBank/DDBJ whole genome shotgun (WGS) entry which is preliminary data.</text>
</comment>
<sequence>WLTAGCKAHGYALSFKDIANAAKCRWGSKVVDAILMISNTINNSERIKSAVHAAQVTAYSSIRAIAVNAPTRFACQLFIARDIHASKAALKATVLSEDWADVSSSSIHGNRLRDAILGNGEYSSFWQRLDRYLELMQPFSDAIHQLEADRPMLSQVHDVHLKLHEHTAAFEKKYPECKGVVALYNDRYKSTIYDAATLAAFCIDP</sequence>
<dbReference type="InterPro" id="IPR012337">
    <property type="entry name" value="RNaseH-like_sf"/>
</dbReference>
<dbReference type="AlphaFoldDB" id="A0AAD3DL30"/>
<dbReference type="Proteomes" id="UP001054857">
    <property type="component" value="Unassembled WGS sequence"/>
</dbReference>
<dbReference type="EMBL" id="BMAR01000005">
    <property type="protein sequence ID" value="GFR43149.1"/>
    <property type="molecule type" value="Genomic_DNA"/>
</dbReference>
<evidence type="ECO:0000313" key="1">
    <source>
        <dbReference type="EMBL" id="GFR43149.1"/>
    </source>
</evidence>
<accession>A0AAD3DL30</accession>
<evidence type="ECO:0000313" key="2">
    <source>
        <dbReference type="Proteomes" id="UP001054857"/>
    </source>
</evidence>
<protein>
    <submittedName>
        <fullName evidence="1">Uncharacterized protein</fullName>
    </submittedName>
</protein>
<feature type="non-terminal residue" evidence="1">
    <location>
        <position position="205"/>
    </location>
</feature>
<organism evidence="1 2">
    <name type="scientific">Astrephomene gubernaculifera</name>
    <dbReference type="NCBI Taxonomy" id="47775"/>
    <lineage>
        <taxon>Eukaryota</taxon>
        <taxon>Viridiplantae</taxon>
        <taxon>Chlorophyta</taxon>
        <taxon>core chlorophytes</taxon>
        <taxon>Chlorophyceae</taxon>
        <taxon>CS clade</taxon>
        <taxon>Chlamydomonadales</taxon>
        <taxon>Astrephomenaceae</taxon>
        <taxon>Astrephomene</taxon>
    </lineage>
</organism>
<name>A0AAD3DL30_9CHLO</name>
<gene>
    <name evidence="1" type="ORF">Agub_g4173</name>
</gene>
<proteinExistence type="predicted"/>
<feature type="non-terminal residue" evidence="1">
    <location>
        <position position="1"/>
    </location>
</feature>
<reference evidence="1 2" key="1">
    <citation type="journal article" date="2021" name="Sci. Rep.">
        <title>Genome sequencing of the multicellular alga Astrephomene provides insights into convergent evolution of germ-soma differentiation.</title>
        <authorList>
            <person name="Yamashita S."/>
            <person name="Yamamoto K."/>
            <person name="Matsuzaki R."/>
            <person name="Suzuki S."/>
            <person name="Yamaguchi H."/>
            <person name="Hirooka S."/>
            <person name="Minakuchi Y."/>
            <person name="Miyagishima S."/>
            <person name="Kawachi M."/>
            <person name="Toyoda A."/>
            <person name="Nozaki H."/>
        </authorList>
    </citation>
    <scope>NUCLEOTIDE SEQUENCE [LARGE SCALE GENOMIC DNA]</scope>
    <source>
        <strain evidence="1 2">NIES-4017</strain>
    </source>
</reference>
<keyword evidence="2" id="KW-1185">Reference proteome</keyword>